<evidence type="ECO:0000313" key="1">
    <source>
        <dbReference type="EMBL" id="MDG9700516.1"/>
    </source>
</evidence>
<keyword evidence="2" id="KW-1185">Reference proteome</keyword>
<name>A0AAW6RPC1_9BURK</name>
<accession>A0AAW6RPC1</accession>
<reference evidence="1 2" key="1">
    <citation type="submission" date="2023-04" db="EMBL/GenBank/DDBJ databases">
        <title>Ottowia paracancer sp. nov., isolated from human stomach.</title>
        <authorList>
            <person name="Song Y."/>
        </authorList>
    </citation>
    <scope>NUCLEOTIDE SEQUENCE [LARGE SCALE GENOMIC DNA]</scope>
    <source>
        <strain evidence="1 2">10c7w1</strain>
    </source>
</reference>
<comment type="caution">
    <text evidence="1">The sequence shown here is derived from an EMBL/GenBank/DDBJ whole genome shotgun (WGS) entry which is preliminary data.</text>
</comment>
<evidence type="ECO:0000313" key="2">
    <source>
        <dbReference type="Proteomes" id="UP001237156"/>
    </source>
</evidence>
<dbReference type="Proteomes" id="UP001237156">
    <property type="component" value="Unassembled WGS sequence"/>
</dbReference>
<organism evidence="1 2">
    <name type="scientific">Ottowia cancrivicina</name>
    <dbReference type="NCBI Taxonomy" id="3040346"/>
    <lineage>
        <taxon>Bacteria</taxon>
        <taxon>Pseudomonadati</taxon>
        <taxon>Pseudomonadota</taxon>
        <taxon>Betaproteobacteria</taxon>
        <taxon>Burkholderiales</taxon>
        <taxon>Comamonadaceae</taxon>
        <taxon>Ottowia</taxon>
    </lineage>
</organism>
<dbReference type="RefSeq" id="WP_279525215.1">
    <property type="nucleotide sequence ID" value="NZ_JARVII010000040.1"/>
</dbReference>
<proteinExistence type="predicted"/>
<sequence>MRPSPFVLENPNVLLVSELDWPPERDRIPHETAFLLCPRPMRSHAIGVAESLPSDCLLPHSPIESVRALHLCGHHEHLEPVLALLTALADNSPEPPQGRRIGFDWASVAEMARLHTPAGEPPPRPAPQGRLIALYGEGGSQQAAFENLQASATARLVLAARRPPAPNVLCLMQAPQPFSLGQCQPMLREMRQWWPRTGFLYGHRQASETLHRMALLLPAA</sequence>
<protein>
    <submittedName>
        <fullName evidence="1">Uncharacterized protein</fullName>
    </submittedName>
</protein>
<gene>
    <name evidence="1" type="ORF">QB898_12510</name>
</gene>
<dbReference type="EMBL" id="JARVII010000040">
    <property type="protein sequence ID" value="MDG9700516.1"/>
    <property type="molecule type" value="Genomic_DNA"/>
</dbReference>
<dbReference type="AlphaFoldDB" id="A0AAW6RPC1"/>